<evidence type="ECO:0000313" key="2">
    <source>
        <dbReference type="Proteomes" id="UP001165186"/>
    </source>
</evidence>
<keyword evidence="2" id="KW-1185">Reference proteome</keyword>
<name>A0ACB5RY36_9PEZI</name>
<comment type="caution">
    <text evidence="1">The sequence shown here is derived from an EMBL/GenBank/DDBJ whole genome shotgun (WGS) entry which is preliminary data.</text>
</comment>
<protein>
    <submittedName>
        <fullName evidence="1">Opt family small oligopeptide transporter</fullName>
    </submittedName>
</protein>
<organism evidence="1 2">
    <name type="scientific">Neofusicoccum parvum</name>
    <dbReference type="NCBI Taxonomy" id="310453"/>
    <lineage>
        <taxon>Eukaryota</taxon>
        <taxon>Fungi</taxon>
        <taxon>Dikarya</taxon>
        <taxon>Ascomycota</taxon>
        <taxon>Pezizomycotina</taxon>
        <taxon>Dothideomycetes</taxon>
        <taxon>Dothideomycetes incertae sedis</taxon>
        <taxon>Botryosphaeriales</taxon>
        <taxon>Botryosphaeriaceae</taxon>
        <taxon>Neofusicoccum</taxon>
    </lineage>
</organism>
<dbReference type="EMBL" id="BSXG01000019">
    <property type="protein sequence ID" value="GME25361.1"/>
    <property type="molecule type" value="Genomic_DNA"/>
</dbReference>
<reference evidence="1" key="1">
    <citation type="submission" date="2024-09" db="EMBL/GenBank/DDBJ databases">
        <title>Draft Genome Sequences of Neofusicoccum parvum.</title>
        <authorList>
            <person name="Ashida A."/>
            <person name="Camagna M."/>
            <person name="Tanaka A."/>
            <person name="Takemoto D."/>
        </authorList>
    </citation>
    <scope>NUCLEOTIDE SEQUENCE</scope>
    <source>
        <strain evidence="1">PPO83</strain>
    </source>
</reference>
<sequence length="775" mass="86293">MRSAAMAGVQQSVSDARDGATSRPKDEEAVIERARNSESGSDAAAEKLDSLDGVHAVEDELASNDVEAENSPIEEVRAAVPNTDDPDMPCSTFRAWFLGVLFVLLGSGVNIFFSLRYPSVQITSLVAQLVSYPCGCFLAKTLPIGRFNPDRHFNVKEHTLITIMANLAFPYATMANVIEMQKGFMGIDAPAGYIFMSILSTQFLGLAMAGLCHEIFVEPSEMYWPSTLANMALFRTLHSRENAVADGWRISRYRYFIYVFVASFVWYWGPGFLFTALSNFTWICWIAPNNVVVNQLFGQISGLGWSPITFDWAQVAYNNSPLVSPFIAQINVIIGWAFFYAMLPCIIYYKNIWYTGYFQMNANAAYDNTGAAYNTSRVIDANGVFDYEAYRAYSPIFLPTSFAICFGVAFALLTCLPVYTMLFHGHQIRAAVTGQNTYDIHQRLMRRYRDVPKWWYGVILVITFAVAVGSAERYETGFPVWAIFLAFVLAGGFVIPMSIVMATSNQNVNMLWALGEIIAGFLIRGRPIVNSSFKYLIYTGVSQAMAFGADMKLSVYSKLPKRITFTCQMLAALLSTVVQTGVLTWALNHIEGICTTEQADKFTCPQGRTNFIASVVWGGVGPARLYAVGQRYSGLLHMFWIGALLPLLTWLLLRLRPALSKTWVRHVSWPLLLGGTANIPPATGINFTSWFLVGTVFNWWIKRRRMAWWAKYNYVTSAALDSSVALAGLVIFFAVSYPGASVKWWGTVGYTDTADGRGESYYKIPEGGTVGPDVW</sequence>
<evidence type="ECO:0000313" key="1">
    <source>
        <dbReference type="EMBL" id="GME25361.1"/>
    </source>
</evidence>
<proteinExistence type="predicted"/>
<accession>A0ACB5RY36</accession>
<dbReference type="Proteomes" id="UP001165186">
    <property type="component" value="Unassembled WGS sequence"/>
</dbReference>
<gene>
    <name evidence="1" type="primary">g596</name>
    <name evidence="1" type="ORF">NpPPO83_00000596</name>
</gene>